<sequence>MKEIFSIGRNLTARDKCMNGNYNKNYIGNGSHLGTIYPLFSKESPSDFFFNMEDIINFRTKNNLNIELDKVALVEKACLPYLLGNRTLITDVERAPWMHSYSNQRWINESLPYHGKSKPNKETFVCDLKTSLSNEAIGYIGKANTVGILLSGGMDSRVVAGVVRDLQKNNRSISVVGITWGNANSRDVIYSQRICQQFGWEFVHFPITAETLHKNIQLSAKMGAEVSALHFHAMSDVADLKGVDVILAGSYGDSVGRAEFSGKHVTKLSSVLPSRINNLGLIKDELFQSALESIRNDAQLPAFHNAGDNNLRKYEIEQECHYMRRMLQSCMHVVAEKIPFYQMFTAPSVFGLMWGLEPNIRNNDWYVELLNILPGQLLQIPWARTGILYHLPEGTADEFDKSYHQYGLWLKTELKDEMLNAMNSKSIRELGIFNEYSLDALVSSWGIAKGASNNRLDEVVSWIASLNTFINNNQSLNLAEEIPYKYSDYYNTAKGSCYGMLYSLARNYLRK</sequence>
<name>Q489D1_COLP3</name>
<dbReference type="STRING" id="167879.CPS_0583"/>
<dbReference type="RefSeq" id="WP_011041433.1">
    <property type="nucleotide sequence ID" value="NC_003910.7"/>
</dbReference>
<reference evidence="2" key="1">
    <citation type="journal article" date="2005" name="Proc. Natl. Acad. Sci. U.S.A.">
        <title>The psychrophilic lifestyle as revealed by the genome sequence of Colwellia psychrerythraea 34H through genomic and proteomic analyses.</title>
        <authorList>
            <person name="Methe B.A."/>
            <person name="Nelson K.E."/>
            <person name="Deming J.W."/>
            <person name="Momen B."/>
            <person name="Melamud E."/>
            <person name="Zhang X."/>
            <person name="Moult J."/>
            <person name="Madupu R."/>
            <person name="Nelson W.C."/>
            <person name="Dodson R.J."/>
            <person name="Brinkac L.M."/>
            <person name="Daugherty S.C."/>
            <person name="Durkin A.S."/>
            <person name="DeBoy R.T."/>
            <person name="Kolonay J.F."/>
            <person name="Sullivan S.A."/>
            <person name="Zhou L."/>
            <person name="Davidsen T.M."/>
            <person name="Wu M."/>
            <person name="Huston A.L."/>
            <person name="Lewis M."/>
            <person name="Weaver B."/>
            <person name="Weidman J.F."/>
            <person name="Khouri H."/>
            <person name="Utterback T.R."/>
            <person name="Feldblyum T.V."/>
            <person name="Fraser C.M."/>
        </authorList>
    </citation>
    <scope>NUCLEOTIDE SEQUENCE [LARGE SCALE GENOMIC DNA]</scope>
    <source>
        <strain evidence="2">34H</strain>
    </source>
</reference>
<protein>
    <recommendedName>
        <fullName evidence="1">Asparagine synthetase domain-containing protein</fullName>
    </recommendedName>
</protein>
<dbReference type="AlphaFoldDB" id="Q489D1"/>
<organism evidence="2 3">
    <name type="scientific">Colwellia psychrerythraea (strain 34H / ATCC BAA-681)</name>
    <name type="common">Vibrio psychroerythus</name>
    <dbReference type="NCBI Taxonomy" id="167879"/>
    <lineage>
        <taxon>Bacteria</taxon>
        <taxon>Pseudomonadati</taxon>
        <taxon>Pseudomonadota</taxon>
        <taxon>Gammaproteobacteria</taxon>
        <taxon>Alteromonadales</taxon>
        <taxon>Colwelliaceae</taxon>
        <taxon>Colwellia</taxon>
    </lineage>
</organism>
<dbReference type="KEGG" id="cps:CPS_0583"/>
<dbReference type="HOGENOM" id="CLU_546203_0_0_6"/>
<gene>
    <name evidence="2" type="ordered locus">CPS_0583</name>
</gene>
<dbReference type="Proteomes" id="UP000000547">
    <property type="component" value="Chromosome"/>
</dbReference>
<dbReference type="Pfam" id="PF00733">
    <property type="entry name" value="Asn_synthase"/>
    <property type="match status" value="1"/>
</dbReference>
<dbReference type="SUPFAM" id="SSF52402">
    <property type="entry name" value="Adenine nucleotide alpha hydrolases-like"/>
    <property type="match status" value="1"/>
</dbReference>
<proteinExistence type="predicted"/>
<dbReference type="InterPro" id="IPR014729">
    <property type="entry name" value="Rossmann-like_a/b/a_fold"/>
</dbReference>
<dbReference type="GO" id="GO:0004066">
    <property type="term" value="F:asparagine synthase (glutamine-hydrolyzing) activity"/>
    <property type="evidence" value="ECO:0007669"/>
    <property type="project" value="InterPro"/>
</dbReference>
<accession>Q489D1</accession>
<evidence type="ECO:0000313" key="3">
    <source>
        <dbReference type="Proteomes" id="UP000000547"/>
    </source>
</evidence>
<evidence type="ECO:0000313" key="2">
    <source>
        <dbReference type="EMBL" id="AAZ24796.1"/>
    </source>
</evidence>
<dbReference type="EMBL" id="CP000083">
    <property type="protein sequence ID" value="AAZ24796.1"/>
    <property type="molecule type" value="Genomic_DNA"/>
</dbReference>
<feature type="domain" description="Asparagine synthetase" evidence="1">
    <location>
        <begin position="145"/>
        <end position="255"/>
    </location>
</feature>
<dbReference type="GO" id="GO:0006529">
    <property type="term" value="P:asparagine biosynthetic process"/>
    <property type="evidence" value="ECO:0007669"/>
    <property type="project" value="InterPro"/>
</dbReference>
<dbReference type="InterPro" id="IPR001962">
    <property type="entry name" value="Asn_synthase"/>
</dbReference>
<dbReference type="Gene3D" id="3.40.50.620">
    <property type="entry name" value="HUPs"/>
    <property type="match status" value="1"/>
</dbReference>
<evidence type="ECO:0000259" key="1">
    <source>
        <dbReference type="Pfam" id="PF00733"/>
    </source>
</evidence>